<gene>
    <name evidence="1" type="ORF">SHM_22020</name>
</gene>
<evidence type="ECO:0000313" key="2">
    <source>
        <dbReference type="Proteomes" id="UP001163387"/>
    </source>
</evidence>
<accession>A0ABM8BXU5</accession>
<dbReference type="RefSeq" id="WP_281748300.1">
    <property type="nucleotide sequence ID" value="NZ_AP026933.1"/>
</dbReference>
<proteinExistence type="predicted"/>
<keyword evidence="2" id="KW-1185">Reference proteome</keyword>
<protein>
    <submittedName>
        <fullName evidence="1">Uncharacterized protein</fullName>
    </submittedName>
</protein>
<name>A0ABM8BXU5_9MOLU</name>
<reference evidence="1 2" key="1">
    <citation type="journal article" date="2022" name="Front. Microbiol.">
        <title>Male-killing mechanisms vary between Spiroplasma species.</title>
        <authorList>
            <person name="Arai H."/>
            <person name="Inoue M."/>
            <person name="Kageyama D."/>
        </authorList>
    </citation>
    <scope>NUCLEOTIDE SEQUENCE [LARGE SCALE GENOMIC DNA]</scope>
    <source>
        <strain evidence="2">sHm</strain>
    </source>
</reference>
<sequence length="90" mass="10494">MWEAITKSIKIKNNINAIVLSNFDHYTISKDFTNNLNDSNLNKFLIKQEIRKKQKYKLSEITGVPVIKTLKPIENPYFNIVNELEKKGVL</sequence>
<dbReference type="Proteomes" id="UP001163387">
    <property type="component" value="Chromosome"/>
</dbReference>
<organism evidence="1 2">
    <name type="scientific">Spiroplasma ixodetis</name>
    <dbReference type="NCBI Taxonomy" id="2141"/>
    <lineage>
        <taxon>Bacteria</taxon>
        <taxon>Bacillati</taxon>
        <taxon>Mycoplasmatota</taxon>
        <taxon>Mollicutes</taxon>
        <taxon>Entomoplasmatales</taxon>
        <taxon>Spiroplasmataceae</taxon>
        <taxon>Spiroplasma</taxon>
    </lineage>
</organism>
<evidence type="ECO:0000313" key="1">
    <source>
        <dbReference type="EMBL" id="BDT04556.1"/>
    </source>
</evidence>
<dbReference type="EMBL" id="AP026933">
    <property type="protein sequence ID" value="BDT04556.1"/>
    <property type="molecule type" value="Genomic_DNA"/>
</dbReference>